<keyword evidence="1" id="KW-0472">Membrane</keyword>
<name>A0A2W0HBM6_9BACI</name>
<feature type="signal peptide" evidence="2">
    <location>
        <begin position="1"/>
        <end position="27"/>
    </location>
</feature>
<feature type="chain" id="PRO_5016043297" description="LPXTG cell wall anchor domain-containing protein" evidence="2">
    <location>
        <begin position="28"/>
        <end position="315"/>
    </location>
</feature>
<organism evidence="3 4">
    <name type="scientific">Alteribacter lacisalsi</name>
    <dbReference type="NCBI Taxonomy" id="2045244"/>
    <lineage>
        <taxon>Bacteria</taxon>
        <taxon>Bacillati</taxon>
        <taxon>Bacillota</taxon>
        <taxon>Bacilli</taxon>
        <taxon>Bacillales</taxon>
        <taxon>Bacillaceae</taxon>
        <taxon>Alteribacter</taxon>
    </lineage>
</organism>
<evidence type="ECO:0000313" key="4">
    <source>
        <dbReference type="Proteomes" id="UP000248066"/>
    </source>
</evidence>
<dbReference type="InterPro" id="IPR046720">
    <property type="entry name" value="DUF6612"/>
</dbReference>
<keyword evidence="1" id="KW-0812">Transmembrane</keyword>
<comment type="caution">
    <text evidence="3">The sequence shown here is derived from an EMBL/GenBank/DDBJ whole genome shotgun (WGS) entry which is preliminary data.</text>
</comment>
<dbReference type="OrthoDB" id="1957331at2"/>
<sequence length="315" mass="35315">MKTMKKTAVAALSCTVLFAGSAMTASADEISAEDVLNHANEAMAGLDSYSSLMEAHQVISDEMMGDFESHTTAEQDIIMNPFKLREVMNISVDGEEFTITTYWTEEGIYIGDEEGWIKMEDEGLHEIMFDPESQLGDLYGHHEELSLTEEDGYYVLTYDGDGEELMHLFEMGGNGNGYNGEDEMLDDMMGDFMEDVEISHFWYELHVDAETHYVTGIEMEMDMEFHFEGETQTIEQWIDISYHNFNSVEDFDVPAEVKEQAQHIDELAEELIEEAEEGDEMAATATSTPLMALAGLLTAAGAAAVLATRRRFSKV</sequence>
<keyword evidence="2" id="KW-0732">Signal</keyword>
<keyword evidence="4" id="KW-1185">Reference proteome</keyword>
<evidence type="ECO:0000256" key="2">
    <source>
        <dbReference type="SAM" id="SignalP"/>
    </source>
</evidence>
<evidence type="ECO:0008006" key="5">
    <source>
        <dbReference type="Google" id="ProtNLM"/>
    </source>
</evidence>
<dbReference type="Pfam" id="PF20316">
    <property type="entry name" value="DUF6612"/>
    <property type="match status" value="1"/>
</dbReference>
<gene>
    <name evidence="3" type="ORF">CR205_06650</name>
</gene>
<protein>
    <recommendedName>
        <fullName evidence="5">LPXTG cell wall anchor domain-containing protein</fullName>
    </recommendedName>
</protein>
<dbReference type="Gene3D" id="2.50.20.20">
    <property type="match status" value="1"/>
</dbReference>
<evidence type="ECO:0000313" key="3">
    <source>
        <dbReference type="EMBL" id="PYZ98271.1"/>
    </source>
</evidence>
<dbReference type="EMBL" id="PDOF01000001">
    <property type="protein sequence ID" value="PYZ98271.1"/>
    <property type="molecule type" value="Genomic_DNA"/>
</dbReference>
<feature type="transmembrane region" description="Helical" evidence="1">
    <location>
        <begin position="290"/>
        <end position="308"/>
    </location>
</feature>
<proteinExistence type="predicted"/>
<accession>A0A2W0HBM6</accession>
<dbReference type="Proteomes" id="UP000248066">
    <property type="component" value="Unassembled WGS sequence"/>
</dbReference>
<keyword evidence="1" id="KW-1133">Transmembrane helix</keyword>
<evidence type="ECO:0000256" key="1">
    <source>
        <dbReference type="SAM" id="Phobius"/>
    </source>
</evidence>
<reference evidence="3 4" key="1">
    <citation type="submission" date="2017-10" db="EMBL/GenBank/DDBJ databases">
        <title>Bacillus sp. nov., a halophilic bacterium isolated from a Yangshapao Lake.</title>
        <authorList>
            <person name="Wang H."/>
        </authorList>
    </citation>
    <scope>NUCLEOTIDE SEQUENCE [LARGE SCALE GENOMIC DNA]</scope>
    <source>
        <strain evidence="3 4">YSP-3</strain>
    </source>
</reference>
<dbReference type="AlphaFoldDB" id="A0A2W0HBM6"/>